<evidence type="ECO:0000256" key="1">
    <source>
        <dbReference type="SAM" id="Phobius"/>
    </source>
</evidence>
<protein>
    <submittedName>
        <fullName evidence="2">Uncharacterized protein</fullName>
    </submittedName>
</protein>
<dbReference type="EMBL" id="AZBU02000008">
    <property type="protein sequence ID" value="TKR66740.1"/>
    <property type="molecule type" value="Genomic_DNA"/>
</dbReference>
<evidence type="ECO:0000313" key="3">
    <source>
        <dbReference type="Proteomes" id="UP000298663"/>
    </source>
</evidence>
<reference evidence="2 3" key="1">
    <citation type="journal article" date="2015" name="Genome Biol.">
        <title>Comparative genomics of Steinernema reveals deeply conserved gene regulatory networks.</title>
        <authorList>
            <person name="Dillman A.R."/>
            <person name="Macchietto M."/>
            <person name="Porter C.F."/>
            <person name="Rogers A."/>
            <person name="Williams B."/>
            <person name="Antoshechkin I."/>
            <person name="Lee M.M."/>
            <person name="Goodwin Z."/>
            <person name="Lu X."/>
            <person name="Lewis E.E."/>
            <person name="Goodrich-Blair H."/>
            <person name="Stock S.P."/>
            <person name="Adams B.J."/>
            <person name="Sternberg P.W."/>
            <person name="Mortazavi A."/>
        </authorList>
    </citation>
    <scope>NUCLEOTIDE SEQUENCE [LARGE SCALE GENOMIC DNA]</scope>
    <source>
        <strain evidence="2 3">ALL</strain>
    </source>
</reference>
<feature type="transmembrane region" description="Helical" evidence="1">
    <location>
        <begin position="12"/>
        <end position="37"/>
    </location>
</feature>
<keyword evidence="1" id="KW-0812">Transmembrane</keyword>
<keyword evidence="1" id="KW-1133">Transmembrane helix</keyword>
<name>A0A4U5MCA4_STECR</name>
<proteinExistence type="predicted"/>
<keyword evidence="3" id="KW-1185">Reference proteome</keyword>
<gene>
    <name evidence="2" type="ORF">L596_022987</name>
</gene>
<keyword evidence="1" id="KW-0472">Membrane</keyword>
<reference evidence="2 3" key="2">
    <citation type="journal article" date="2019" name="G3 (Bethesda)">
        <title>Hybrid Assembly of the Genome of the Entomopathogenic Nematode Steinernema carpocapsae Identifies the X-Chromosome.</title>
        <authorList>
            <person name="Serra L."/>
            <person name="Macchietto M."/>
            <person name="Macias-Munoz A."/>
            <person name="McGill C.J."/>
            <person name="Rodriguez I.M."/>
            <person name="Rodriguez B."/>
            <person name="Murad R."/>
            <person name="Mortazavi A."/>
        </authorList>
    </citation>
    <scope>NUCLEOTIDE SEQUENCE [LARGE SCALE GENOMIC DNA]</scope>
    <source>
        <strain evidence="2 3">ALL</strain>
    </source>
</reference>
<sequence>MDSQLSPIKESVSLIITSSIMNTILLVFGLLVAAAFVSPFVRRRSPPTFPCEETDPNNCYHPQRHVADPNESYDECVLSEDPTSCYYRRKFMSEWPICGGPKWIEGSVPISHPYCQGLYH</sequence>
<accession>A0A4U5MCA4</accession>
<evidence type="ECO:0000313" key="2">
    <source>
        <dbReference type="EMBL" id="TKR66740.1"/>
    </source>
</evidence>
<dbReference type="Proteomes" id="UP000298663">
    <property type="component" value="Unassembled WGS sequence"/>
</dbReference>
<organism evidence="2 3">
    <name type="scientific">Steinernema carpocapsae</name>
    <name type="common">Entomopathogenic nematode</name>
    <dbReference type="NCBI Taxonomy" id="34508"/>
    <lineage>
        <taxon>Eukaryota</taxon>
        <taxon>Metazoa</taxon>
        <taxon>Ecdysozoa</taxon>
        <taxon>Nematoda</taxon>
        <taxon>Chromadorea</taxon>
        <taxon>Rhabditida</taxon>
        <taxon>Tylenchina</taxon>
        <taxon>Panagrolaimomorpha</taxon>
        <taxon>Strongyloidoidea</taxon>
        <taxon>Steinernematidae</taxon>
        <taxon>Steinernema</taxon>
    </lineage>
</organism>
<dbReference type="AlphaFoldDB" id="A0A4U5MCA4"/>
<comment type="caution">
    <text evidence="2">The sequence shown here is derived from an EMBL/GenBank/DDBJ whole genome shotgun (WGS) entry which is preliminary data.</text>
</comment>